<accession>A0ABS5QXY9</accession>
<dbReference type="RefSeq" id="WP_213822599.1">
    <property type="nucleotide sequence ID" value="NZ_JAAMFL010000014.1"/>
</dbReference>
<protein>
    <recommendedName>
        <fullName evidence="4">Lipoprotein</fullName>
    </recommendedName>
</protein>
<name>A0ABS5QXY9_9LACO</name>
<keyword evidence="1" id="KW-1133">Transmembrane helix</keyword>
<reference evidence="2 3" key="1">
    <citation type="submission" date="2020-02" db="EMBL/GenBank/DDBJ databases">
        <title>Fructobacillus sp. isolated from paper mulberry of Taiwan.</title>
        <authorList>
            <person name="Lin S.-T."/>
        </authorList>
    </citation>
    <scope>NUCLEOTIDE SEQUENCE [LARGE SCALE GENOMIC DNA]</scope>
    <source>
        <strain evidence="2 3">S1-1</strain>
    </source>
</reference>
<organism evidence="2 3">
    <name type="scientific">Fructobacillus parabroussonetiae</name>
    <dbReference type="NCBI Taxonomy" id="2713174"/>
    <lineage>
        <taxon>Bacteria</taxon>
        <taxon>Bacillati</taxon>
        <taxon>Bacillota</taxon>
        <taxon>Bacilli</taxon>
        <taxon>Lactobacillales</taxon>
        <taxon>Lactobacillaceae</taxon>
        <taxon>Fructobacillus</taxon>
    </lineage>
</organism>
<keyword evidence="1" id="KW-0812">Transmembrane</keyword>
<feature type="transmembrane region" description="Helical" evidence="1">
    <location>
        <begin position="23"/>
        <end position="43"/>
    </location>
</feature>
<proteinExistence type="predicted"/>
<evidence type="ECO:0000256" key="1">
    <source>
        <dbReference type="SAM" id="Phobius"/>
    </source>
</evidence>
<keyword evidence="1" id="KW-0472">Membrane</keyword>
<dbReference type="EMBL" id="JAAMFL010000014">
    <property type="protein sequence ID" value="MBS9338010.1"/>
    <property type="molecule type" value="Genomic_DNA"/>
</dbReference>
<keyword evidence="3" id="KW-1185">Reference proteome</keyword>
<evidence type="ECO:0008006" key="4">
    <source>
        <dbReference type="Google" id="ProtNLM"/>
    </source>
</evidence>
<evidence type="ECO:0000313" key="3">
    <source>
        <dbReference type="Proteomes" id="UP001519503"/>
    </source>
</evidence>
<sequence length="186" mass="20843">MLGHENKNDITSDSVEKKKKRRVIIWLILLFLLLFSCGAGYLFNKVYSPTTTKKIVSGDFLPGYKDAQKLTDEEIAKYAQKKVDASKFQMIINPDIIVNKSSQSSDINIKNPSSNSYPIAVTITLDNGEVVYRSGRMDAGYEVRNPKLDKNLKIGHYKGVATFKIYDVKTSKEKGKVSTAITIVVK</sequence>
<comment type="caution">
    <text evidence="2">The sequence shown here is derived from an EMBL/GenBank/DDBJ whole genome shotgun (WGS) entry which is preliminary data.</text>
</comment>
<dbReference type="Proteomes" id="UP001519503">
    <property type="component" value="Unassembled WGS sequence"/>
</dbReference>
<gene>
    <name evidence="2" type="ORF">G6R30_06115</name>
</gene>
<evidence type="ECO:0000313" key="2">
    <source>
        <dbReference type="EMBL" id="MBS9338010.1"/>
    </source>
</evidence>